<feature type="transmembrane region" description="Helical" evidence="6">
    <location>
        <begin position="166"/>
        <end position="184"/>
    </location>
</feature>
<dbReference type="PANTHER" id="PTHR43229:SF2">
    <property type="entry name" value="NODULATION PROTEIN J"/>
    <property type="match status" value="1"/>
</dbReference>
<keyword evidence="2 6" id="KW-0812">Transmembrane</keyword>
<organism evidence="8 9">
    <name type="scientific">Actinomadura gamaensis</name>
    <dbReference type="NCBI Taxonomy" id="1763541"/>
    <lineage>
        <taxon>Bacteria</taxon>
        <taxon>Bacillati</taxon>
        <taxon>Actinomycetota</taxon>
        <taxon>Actinomycetes</taxon>
        <taxon>Streptosporangiales</taxon>
        <taxon>Thermomonosporaceae</taxon>
        <taxon>Actinomadura</taxon>
    </lineage>
</organism>
<protein>
    <submittedName>
        <fullName evidence="8">ABC transporter permease</fullName>
    </submittedName>
</protein>
<evidence type="ECO:0000256" key="5">
    <source>
        <dbReference type="ARBA" id="ARBA00023251"/>
    </source>
</evidence>
<dbReference type="PIRSF" id="PIRSF006648">
    <property type="entry name" value="DrrB"/>
    <property type="match status" value="1"/>
</dbReference>
<dbReference type="InterPro" id="IPR000412">
    <property type="entry name" value="ABC_2_transport"/>
</dbReference>
<keyword evidence="4 6" id="KW-0472">Membrane</keyword>
<feature type="transmembrane region" description="Helical" evidence="6">
    <location>
        <begin position="218"/>
        <end position="239"/>
    </location>
</feature>
<sequence length="246" mass="26400">MLAYLRLEIVRMFRDRRFTFFTLAVPVGFYLLWANVFKSDGHDAKTGLDAQTYLMVSMASFGAIGAALSSTGQRFAAERASGWLRQLQTTPLRPWAIVAGRTVASMFLALPAILLVSLVAVAFEGVRVDPVHWLLMVVLMWVASLPFAALGILIGSLVGPDAAQPVTLGCYFTLSILGGLWMPVSQLPSALRSVAAWTPSNRFGSLGWTLVSGHAPSATTALVLAGWTAGLAALAVPAYRRTMRAS</sequence>
<accession>A0ABV9U006</accession>
<evidence type="ECO:0000256" key="4">
    <source>
        <dbReference type="ARBA" id="ARBA00023136"/>
    </source>
</evidence>
<evidence type="ECO:0000256" key="1">
    <source>
        <dbReference type="ARBA" id="ARBA00004141"/>
    </source>
</evidence>
<reference evidence="9" key="1">
    <citation type="journal article" date="2019" name="Int. J. Syst. Evol. Microbiol.">
        <title>The Global Catalogue of Microorganisms (GCM) 10K type strain sequencing project: providing services to taxonomists for standard genome sequencing and annotation.</title>
        <authorList>
            <consortium name="The Broad Institute Genomics Platform"/>
            <consortium name="The Broad Institute Genome Sequencing Center for Infectious Disease"/>
            <person name="Wu L."/>
            <person name="Ma J."/>
        </authorList>
    </citation>
    <scope>NUCLEOTIDE SEQUENCE [LARGE SCALE GENOMIC DNA]</scope>
    <source>
        <strain evidence="9">KLKA75</strain>
    </source>
</reference>
<feature type="transmembrane region" description="Helical" evidence="6">
    <location>
        <begin position="133"/>
        <end position="154"/>
    </location>
</feature>
<dbReference type="InterPro" id="IPR013525">
    <property type="entry name" value="ABC2_TM"/>
</dbReference>
<keyword evidence="9" id="KW-1185">Reference proteome</keyword>
<feature type="transmembrane region" description="Helical" evidence="6">
    <location>
        <begin position="95"/>
        <end position="121"/>
    </location>
</feature>
<dbReference type="Pfam" id="PF12698">
    <property type="entry name" value="ABC2_membrane_3"/>
    <property type="match status" value="1"/>
</dbReference>
<evidence type="ECO:0000256" key="3">
    <source>
        <dbReference type="ARBA" id="ARBA00022989"/>
    </source>
</evidence>
<dbReference type="EMBL" id="JBHSIT010000004">
    <property type="protein sequence ID" value="MFC4909006.1"/>
    <property type="molecule type" value="Genomic_DNA"/>
</dbReference>
<evidence type="ECO:0000313" key="9">
    <source>
        <dbReference type="Proteomes" id="UP001595872"/>
    </source>
</evidence>
<gene>
    <name evidence="8" type="ORF">ACFPCY_16905</name>
</gene>
<evidence type="ECO:0000256" key="6">
    <source>
        <dbReference type="SAM" id="Phobius"/>
    </source>
</evidence>
<dbReference type="InterPro" id="IPR051784">
    <property type="entry name" value="Nod_factor_ABC_transporter"/>
</dbReference>
<keyword evidence="5" id="KW-0046">Antibiotic resistance</keyword>
<comment type="caution">
    <text evidence="8">The sequence shown here is derived from an EMBL/GenBank/DDBJ whole genome shotgun (WGS) entry which is preliminary data.</text>
</comment>
<feature type="transmembrane region" description="Helical" evidence="6">
    <location>
        <begin position="50"/>
        <end position="69"/>
    </location>
</feature>
<proteinExistence type="predicted"/>
<dbReference type="PANTHER" id="PTHR43229">
    <property type="entry name" value="NODULATION PROTEIN J"/>
    <property type="match status" value="1"/>
</dbReference>
<evidence type="ECO:0000313" key="8">
    <source>
        <dbReference type="EMBL" id="MFC4909006.1"/>
    </source>
</evidence>
<name>A0ABV9U006_9ACTN</name>
<dbReference type="Proteomes" id="UP001595872">
    <property type="component" value="Unassembled WGS sequence"/>
</dbReference>
<keyword evidence="3 6" id="KW-1133">Transmembrane helix</keyword>
<dbReference type="RefSeq" id="WP_378256144.1">
    <property type="nucleotide sequence ID" value="NZ_JBHSIT010000004.1"/>
</dbReference>
<feature type="domain" description="ABC-2 type transporter transmembrane" evidence="7">
    <location>
        <begin position="49"/>
        <end position="235"/>
    </location>
</feature>
<comment type="subcellular location">
    <subcellularLocation>
        <location evidence="1">Membrane</location>
        <topology evidence="1">Multi-pass membrane protein</topology>
    </subcellularLocation>
</comment>
<feature type="transmembrane region" description="Helical" evidence="6">
    <location>
        <begin position="20"/>
        <end position="38"/>
    </location>
</feature>
<evidence type="ECO:0000259" key="7">
    <source>
        <dbReference type="Pfam" id="PF12698"/>
    </source>
</evidence>
<evidence type="ECO:0000256" key="2">
    <source>
        <dbReference type="ARBA" id="ARBA00022692"/>
    </source>
</evidence>